<dbReference type="InterPro" id="IPR048459">
    <property type="entry name" value="DNA2_Rift"/>
</dbReference>
<evidence type="ECO:0000256" key="15">
    <source>
        <dbReference type="ARBA" id="ARBA00022806"/>
    </source>
</evidence>
<evidence type="ECO:0000256" key="25">
    <source>
        <dbReference type="ARBA" id="ARBA00047995"/>
    </source>
</evidence>
<dbReference type="InterPro" id="IPR041679">
    <property type="entry name" value="DNA2/NAM7-like_C"/>
</dbReference>
<evidence type="ECO:0000313" key="31">
    <source>
        <dbReference type="EMBL" id="GMM59077.1"/>
    </source>
</evidence>
<dbReference type="SUPFAM" id="SSF52540">
    <property type="entry name" value="P-loop containing nucleoside triphosphate hydrolases"/>
    <property type="match status" value="1"/>
</dbReference>
<evidence type="ECO:0000256" key="24">
    <source>
        <dbReference type="ARBA" id="ARBA00032548"/>
    </source>
</evidence>
<evidence type="ECO:0000256" key="18">
    <source>
        <dbReference type="ARBA" id="ARBA00023014"/>
    </source>
</evidence>
<dbReference type="PANTHER" id="PTHR43788:SF8">
    <property type="entry name" value="DNA-BINDING PROTEIN SMUBP-2"/>
    <property type="match status" value="1"/>
</dbReference>
<evidence type="ECO:0000256" key="17">
    <source>
        <dbReference type="ARBA" id="ARBA00023004"/>
    </source>
</evidence>
<dbReference type="GO" id="GO:0005739">
    <property type="term" value="C:mitochondrion"/>
    <property type="evidence" value="ECO:0007669"/>
    <property type="project" value="UniProtKB-SubCell"/>
</dbReference>
<dbReference type="InterPro" id="IPR041677">
    <property type="entry name" value="DNA2/NAM7_AAA_11"/>
</dbReference>
<accession>A0AAV5SC22</accession>
<dbReference type="GO" id="GO:0043139">
    <property type="term" value="F:5'-3' DNA helicase activity"/>
    <property type="evidence" value="ECO:0007669"/>
    <property type="project" value="TreeGrafter"/>
</dbReference>
<evidence type="ECO:0000256" key="7">
    <source>
        <dbReference type="ARBA" id="ARBA00022485"/>
    </source>
</evidence>
<evidence type="ECO:0000256" key="5">
    <source>
        <dbReference type="ARBA" id="ARBA00012551"/>
    </source>
</evidence>
<comment type="subcellular location">
    <subcellularLocation>
        <location evidence="3">Mitochondrion</location>
    </subcellularLocation>
    <subcellularLocation>
        <location evidence="2">Nucleus</location>
    </subcellularLocation>
</comment>
<keyword evidence="22" id="KW-0539">Nucleus</keyword>
<evidence type="ECO:0000256" key="13">
    <source>
        <dbReference type="ARBA" id="ARBA00022763"/>
    </source>
</evidence>
<evidence type="ECO:0000259" key="28">
    <source>
        <dbReference type="Pfam" id="PF13086"/>
    </source>
</evidence>
<feature type="region of interest" description="Disordered" evidence="26">
    <location>
        <begin position="106"/>
        <end position="164"/>
    </location>
</feature>
<dbReference type="InterPro" id="IPR050534">
    <property type="entry name" value="Coronavir_polyprotein_1ab"/>
</dbReference>
<dbReference type="EMBL" id="BTGD01000025">
    <property type="protein sequence ID" value="GMM59077.1"/>
    <property type="molecule type" value="Genomic_DNA"/>
</dbReference>
<feature type="domain" description="DNA replication factor Dna2 N-terminal" evidence="27">
    <location>
        <begin position="509"/>
        <end position="725"/>
    </location>
</feature>
<evidence type="ECO:0000256" key="19">
    <source>
        <dbReference type="ARBA" id="ARBA00023125"/>
    </source>
</evidence>
<keyword evidence="32" id="KW-1185">Reference proteome</keyword>
<dbReference type="FunFam" id="3.40.50.300:FF:000721">
    <property type="entry name" value="DNA replication ATP-dependent helicase/nuclease DNA2"/>
    <property type="match status" value="1"/>
</dbReference>
<organism evidence="31 32">
    <name type="scientific">Maudiozyma humilis</name>
    <name type="common">Sour dough yeast</name>
    <name type="synonym">Kazachstania humilis</name>
    <dbReference type="NCBI Taxonomy" id="51915"/>
    <lineage>
        <taxon>Eukaryota</taxon>
        <taxon>Fungi</taxon>
        <taxon>Dikarya</taxon>
        <taxon>Ascomycota</taxon>
        <taxon>Saccharomycotina</taxon>
        <taxon>Saccharomycetes</taxon>
        <taxon>Saccharomycetales</taxon>
        <taxon>Saccharomycetaceae</taxon>
        <taxon>Maudiozyma</taxon>
    </lineage>
</organism>
<proteinExistence type="inferred from homology"/>
<dbReference type="InterPro" id="IPR047187">
    <property type="entry name" value="SF1_C_Upf1"/>
</dbReference>
<dbReference type="CDD" id="cd18041">
    <property type="entry name" value="DEXXQc_DNA2"/>
    <property type="match status" value="1"/>
</dbReference>
<dbReference type="Proteomes" id="UP001377567">
    <property type="component" value="Unassembled WGS sequence"/>
</dbReference>
<dbReference type="Pfam" id="PF13087">
    <property type="entry name" value="AAA_12"/>
    <property type="match status" value="1"/>
</dbReference>
<evidence type="ECO:0000313" key="32">
    <source>
        <dbReference type="Proteomes" id="UP001377567"/>
    </source>
</evidence>
<dbReference type="GO" id="GO:0003677">
    <property type="term" value="F:DNA binding"/>
    <property type="evidence" value="ECO:0007669"/>
    <property type="project" value="UniProtKB-KW"/>
</dbReference>
<keyword evidence="19" id="KW-0238">DNA-binding</keyword>
<keyword evidence="17" id="KW-0408">Iron</keyword>
<keyword evidence="9" id="KW-0540">Nuclease</keyword>
<evidence type="ECO:0000256" key="2">
    <source>
        <dbReference type="ARBA" id="ARBA00004123"/>
    </source>
</evidence>
<dbReference type="GO" id="GO:0035861">
    <property type="term" value="C:site of double-strand break"/>
    <property type="evidence" value="ECO:0007669"/>
    <property type="project" value="UniProtKB-ARBA"/>
</dbReference>
<dbReference type="InterPro" id="IPR026851">
    <property type="entry name" value="Dna2/JHS1_DEXXQ-box"/>
</dbReference>
<dbReference type="InterPro" id="IPR011604">
    <property type="entry name" value="PDDEXK-like_dom_sf"/>
</dbReference>
<feature type="compositionally biased region" description="Basic and acidic residues" evidence="26">
    <location>
        <begin position="1"/>
        <end position="16"/>
    </location>
</feature>
<dbReference type="GO" id="GO:0046872">
    <property type="term" value="F:metal ion binding"/>
    <property type="evidence" value="ECO:0007669"/>
    <property type="project" value="UniProtKB-KW"/>
</dbReference>
<evidence type="ECO:0000256" key="14">
    <source>
        <dbReference type="ARBA" id="ARBA00022801"/>
    </source>
</evidence>
<keyword evidence="20" id="KW-0496">Mitochondrion</keyword>
<keyword evidence="11" id="KW-0547">Nucleotide-binding</keyword>
<keyword evidence="13" id="KW-0227">DNA damage</keyword>
<feature type="compositionally biased region" description="Basic and acidic residues" evidence="26">
    <location>
        <begin position="112"/>
        <end position="127"/>
    </location>
</feature>
<dbReference type="GO" id="GO:0006273">
    <property type="term" value="P:lagging strand elongation"/>
    <property type="evidence" value="ECO:0007669"/>
    <property type="project" value="UniProtKB-ARBA"/>
</dbReference>
<keyword evidence="16" id="KW-0067">ATP-binding</keyword>
<evidence type="ECO:0000256" key="12">
    <source>
        <dbReference type="ARBA" id="ARBA00022759"/>
    </source>
</evidence>
<dbReference type="GO" id="GO:0005524">
    <property type="term" value="F:ATP binding"/>
    <property type="evidence" value="ECO:0007669"/>
    <property type="project" value="UniProtKB-KW"/>
</dbReference>
<dbReference type="CDD" id="cd18808">
    <property type="entry name" value="SF1_C_Upf1"/>
    <property type="match status" value="1"/>
</dbReference>
<evidence type="ECO:0000259" key="30">
    <source>
        <dbReference type="Pfam" id="PF21123"/>
    </source>
</evidence>
<dbReference type="Gene3D" id="3.40.50.300">
    <property type="entry name" value="P-loop containing nucleotide triphosphate hydrolases"/>
    <property type="match status" value="3"/>
</dbReference>
<keyword evidence="23" id="KW-0511">Multifunctional enzyme</keyword>
<evidence type="ECO:0000256" key="11">
    <source>
        <dbReference type="ARBA" id="ARBA00022741"/>
    </source>
</evidence>
<keyword evidence="8" id="KW-0235">DNA replication</keyword>
<dbReference type="InterPro" id="IPR014808">
    <property type="entry name" value="DNA_replication_fac_Dna2_N"/>
</dbReference>
<comment type="caution">
    <text evidence="31">The sequence shown here is derived from an EMBL/GenBank/DDBJ whole genome shotgun (WGS) entry which is preliminary data.</text>
</comment>
<evidence type="ECO:0000256" key="26">
    <source>
        <dbReference type="SAM" id="MobiDB-lite"/>
    </source>
</evidence>
<dbReference type="GO" id="GO:0006302">
    <property type="term" value="P:double-strand break repair"/>
    <property type="evidence" value="ECO:0007669"/>
    <property type="project" value="UniProtKB-ARBA"/>
</dbReference>
<evidence type="ECO:0000259" key="27">
    <source>
        <dbReference type="Pfam" id="PF08696"/>
    </source>
</evidence>
<feature type="compositionally biased region" description="Basic and acidic residues" evidence="26">
    <location>
        <begin position="138"/>
        <end position="152"/>
    </location>
</feature>
<dbReference type="InterPro" id="IPR027417">
    <property type="entry name" value="P-loop_NTPase"/>
</dbReference>
<sequence length="1582" mass="177693">MSEDSDKKRKNDHQDASEAQGPLDNTANKPPSPTAHRRKQSKKEKRYNFQPLNRLDNEQLAPTNVLKAISVSQVRNTAFSENRVKTEIPKGLNPPKHFLRKVPSYKSKTKTKITDTKAQRDSDELSEHVVWQNSPLRADTEKKTFSSPESKDGSLPNLGNAPSTPVVANRLRSILTFTHMPESDTGKDNAAPVELEDNIIGPQFQESSSPKGVQRNIMDILNEMKNNTDLNTGGNKLDDLPSSPESFVGQHQPSQENINTTEFGGALVRNELNVPADGTATGKDNRLTMTEVKAEPSHLLQSTEANPIDKIPNISEPKSVDQVSHHFESNIVELTIDVKTESTNIAKIDEMNPIKSSSIIEGDVKSNSSIHNDYDFDDDDEDELLEMISQKNTSQKNRAAQEKKNNDINNPPRDIQTDSLSDDDMLDDSLLDLLAKGKNQKVMQPAEPVNNDTPKSIEVNTSDANTTETYTRLAQCANERDGVTRLVIKSIRSLTLPNNTQQKIMSCIDHNGSITTIILRSPWVFLELTEGDVIHTIEGKNSSNKRLFTMEKDPISKTSNDNLLVVHPDMLLSATAIGNSYKCLRNGVIDNLFQDIRGEPSIAMTIGNIVHELLQDALKQKCTTDSLSMEYIEAKLDSLLADFSFAIIVCNETVEDVKEKITQIHLSNIFHFVNKFVSQDNFGKYISDSDTRKEKPTSITDIIDIEENIWSHIYGLKGFLDVTINARVEQSQNIVPLEVKTGKFKSDAHRVQGLIYTLLLSDKYDMPVDFFYLLYTTEEQMTSYPRLTNIMRDVIMIRNMLAISLKHRLSEIKDYNYVDFHLPPMINTDSCNKCFKKNECMVLHKLMEDGSAEDVSIPSNDFELLTSHLTGNIQKYKEFFLKYNDLINKEESSVCHMNQELFLMDSKTRESVSGHCVGNLSIAQIKKDHTREGAFIYEFHRKAGSSQVYQSMIHSQISVNDLVIISDEDGHFSLSNGFVTEISSNVIKVSTTRRLLNNRRIAGQDHHTIVESVINPTLRDSDVLSTQNAVSYRIDKNDIQQSLSGSRFNLLNIFLPPIEPGSFTMDEKTKEIHTFKPSEGGDEKMRRFMVDEVAPRFIPLDKPPLVDDGLLKNSTLNIDQRNAIEKCIRAQDYALILGMPGTGKTTVITELVKLLVMSGKKILLTSYTHSAVDNILLKLLDTDISTIRLGSPKKIHPGVQKYIPKYDSVTTYNQFLRIINDVSLVATTCLGLKDLLFSLKERDFDYVIIDEASQVSMPVALGPLRFGTKFIMVGDHNQLPPLVKNDCARVGGLEDSLFKMLSEMHPTSIAELTLQYRMCGDIVKLSNFLIYDNKLKCGTDEVYNRSLQIPNIDAVSDHKVASQGSDWLHDILDPSRKVVFADYDSNSNIVEQSDGNNISNDGECDLVCQTVDGLMAIGIKCEQIGVMTLYRAQLRKLQKRLSGKRYTGLEVLTADQFQGRDKDCILISMVRSNSELKGGSLLREIRRVNVAMTRAKSKLVIFGSKKTIGSIGEIREFMNMLHDNGWIYQLPANCCNAYMFPHENDSQRIMSQSGSKTKGAKNIQSNSRLLNDKPIVKQTLES</sequence>
<keyword evidence="14" id="KW-0378">Hydrolase</keyword>
<keyword evidence="18" id="KW-0411">Iron-sulfur</keyword>
<dbReference type="EC" id="3.6.4.12" evidence="5"/>
<dbReference type="GO" id="GO:0051539">
    <property type="term" value="F:4 iron, 4 sulfur cluster binding"/>
    <property type="evidence" value="ECO:0007669"/>
    <property type="project" value="UniProtKB-KW"/>
</dbReference>
<dbReference type="Pfam" id="PF08696">
    <property type="entry name" value="Dna2"/>
    <property type="match status" value="1"/>
</dbReference>
<reference evidence="31 32" key="1">
    <citation type="journal article" date="2023" name="Elife">
        <title>Identification of key yeast species and microbe-microbe interactions impacting larval growth of Drosophila in the wild.</title>
        <authorList>
            <person name="Mure A."/>
            <person name="Sugiura Y."/>
            <person name="Maeda R."/>
            <person name="Honda K."/>
            <person name="Sakurai N."/>
            <person name="Takahashi Y."/>
            <person name="Watada M."/>
            <person name="Katoh T."/>
            <person name="Gotoh A."/>
            <person name="Gotoh Y."/>
            <person name="Taniguchi I."/>
            <person name="Nakamura K."/>
            <person name="Hayashi T."/>
            <person name="Katayama T."/>
            <person name="Uemura T."/>
            <person name="Hattori Y."/>
        </authorList>
    </citation>
    <scope>NUCLEOTIDE SEQUENCE [LARGE SCALE GENOMIC DNA]</scope>
    <source>
        <strain evidence="31 32">KH-74</strain>
    </source>
</reference>
<keyword evidence="15 31" id="KW-0347">Helicase</keyword>
<evidence type="ECO:0000256" key="6">
    <source>
        <dbReference type="ARBA" id="ARBA00021516"/>
    </source>
</evidence>
<dbReference type="GO" id="GO:0000014">
    <property type="term" value="F:single-stranded DNA endodeoxyribonuclease activity"/>
    <property type="evidence" value="ECO:0007669"/>
    <property type="project" value="UniProtKB-ARBA"/>
</dbReference>
<evidence type="ECO:0000256" key="9">
    <source>
        <dbReference type="ARBA" id="ARBA00022722"/>
    </source>
</evidence>
<dbReference type="Pfam" id="PF13086">
    <property type="entry name" value="AAA_11"/>
    <property type="match status" value="2"/>
</dbReference>
<name>A0AAV5SC22_MAUHU</name>
<feature type="compositionally biased region" description="Basic residues" evidence="26">
    <location>
        <begin position="35"/>
        <end position="45"/>
    </location>
</feature>
<evidence type="ECO:0000259" key="29">
    <source>
        <dbReference type="Pfam" id="PF13087"/>
    </source>
</evidence>
<evidence type="ECO:0000256" key="3">
    <source>
        <dbReference type="ARBA" id="ARBA00004173"/>
    </source>
</evidence>
<evidence type="ECO:0000256" key="16">
    <source>
        <dbReference type="ARBA" id="ARBA00022840"/>
    </source>
</evidence>
<dbReference type="Gene3D" id="3.90.320.10">
    <property type="match status" value="1"/>
</dbReference>
<evidence type="ECO:0000256" key="22">
    <source>
        <dbReference type="ARBA" id="ARBA00023242"/>
    </source>
</evidence>
<keyword evidence="7" id="KW-0004">4Fe-4S</keyword>
<evidence type="ECO:0000256" key="1">
    <source>
        <dbReference type="ARBA" id="ARBA00001966"/>
    </source>
</evidence>
<evidence type="ECO:0000256" key="23">
    <source>
        <dbReference type="ARBA" id="ARBA00023268"/>
    </source>
</evidence>
<dbReference type="GO" id="GO:0017116">
    <property type="term" value="F:single-stranded DNA helicase activity"/>
    <property type="evidence" value="ECO:0007669"/>
    <property type="project" value="InterPro"/>
</dbReference>
<comment type="catalytic activity">
    <reaction evidence="25">
        <text>ATP + H2O = ADP + phosphate + H(+)</text>
        <dbReference type="Rhea" id="RHEA:13065"/>
        <dbReference type="ChEBI" id="CHEBI:15377"/>
        <dbReference type="ChEBI" id="CHEBI:15378"/>
        <dbReference type="ChEBI" id="CHEBI:30616"/>
        <dbReference type="ChEBI" id="CHEBI:43474"/>
        <dbReference type="ChEBI" id="CHEBI:456216"/>
        <dbReference type="EC" id="3.6.4.12"/>
    </reaction>
</comment>
<feature type="region of interest" description="Disordered" evidence="26">
    <location>
        <begin position="1"/>
        <end position="62"/>
    </location>
</feature>
<dbReference type="GO" id="GO:0005634">
    <property type="term" value="C:nucleus"/>
    <property type="evidence" value="ECO:0007669"/>
    <property type="project" value="UniProtKB-SubCell"/>
</dbReference>
<feature type="region of interest" description="Disordered" evidence="26">
    <location>
        <begin position="1549"/>
        <end position="1568"/>
    </location>
</feature>
<evidence type="ECO:0000256" key="4">
    <source>
        <dbReference type="ARBA" id="ARBA00007913"/>
    </source>
</evidence>
<feature type="domain" description="DNA2/NAM7 helicase-like C-terminal" evidence="29">
    <location>
        <begin position="1293"/>
        <end position="1505"/>
    </location>
</feature>
<feature type="domain" description="DNA2/NAM7 helicase helicase" evidence="28">
    <location>
        <begin position="1116"/>
        <end position="1202"/>
    </location>
</feature>
<comment type="similarity">
    <text evidence="4">Belongs to the DNA2/NAM7 helicase family.</text>
</comment>
<evidence type="ECO:0000256" key="10">
    <source>
        <dbReference type="ARBA" id="ARBA00022723"/>
    </source>
</evidence>
<evidence type="ECO:0000256" key="21">
    <source>
        <dbReference type="ARBA" id="ARBA00023204"/>
    </source>
</evidence>
<dbReference type="Pfam" id="PF21123">
    <property type="entry name" value="Dna2_Rift"/>
    <property type="match status" value="1"/>
</dbReference>
<comment type="cofactor">
    <cofactor evidence="1">
        <name>[4Fe-4S] cluster</name>
        <dbReference type="ChEBI" id="CHEBI:49883"/>
    </cofactor>
</comment>
<protein>
    <recommendedName>
        <fullName evidence="6">DNA replication ATP-dependent helicase/nuclease DNA2</fullName>
        <ecNumber evidence="5">3.6.4.12</ecNumber>
    </recommendedName>
    <alternativeName>
        <fullName evidence="24">DNA replication ATP-dependent helicase-like homolog</fullName>
    </alternativeName>
</protein>
<feature type="region of interest" description="Disordered" evidence="26">
    <location>
        <begin position="392"/>
        <end position="422"/>
    </location>
</feature>
<keyword evidence="10" id="KW-0479">Metal-binding</keyword>
<evidence type="ECO:0000256" key="20">
    <source>
        <dbReference type="ARBA" id="ARBA00023128"/>
    </source>
</evidence>
<feature type="domain" description="DNA2 rift barrel" evidence="30">
    <location>
        <begin position="912"/>
        <end position="995"/>
    </location>
</feature>
<evidence type="ECO:0000256" key="8">
    <source>
        <dbReference type="ARBA" id="ARBA00022705"/>
    </source>
</evidence>
<keyword evidence="12" id="KW-0255">Endonuclease</keyword>
<feature type="domain" description="DNA2/NAM7 helicase helicase" evidence="28">
    <location>
        <begin position="1217"/>
        <end position="1285"/>
    </location>
</feature>
<dbReference type="FunFam" id="3.40.50.300:FF:000789">
    <property type="entry name" value="DNA replication ATP-dependent helicase/nuclease DNA2"/>
    <property type="match status" value="1"/>
</dbReference>
<gene>
    <name evidence="31" type="ORF">DAKH74_056940</name>
</gene>
<keyword evidence="21" id="KW-0234">DNA repair</keyword>
<dbReference type="PANTHER" id="PTHR43788">
    <property type="entry name" value="DNA2/NAM7 HELICASE FAMILY MEMBER"/>
    <property type="match status" value="1"/>
</dbReference>